<evidence type="ECO:0000313" key="5">
    <source>
        <dbReference type="Proteomes" id="UP000184120"/>
    </source>
</evidence>
<evidence type="ECO:0000259" key="2">
    <source>
        <dbReference type="Pfam" id="PF02591"/>
    </source>
</evidence>
<dbReference type="EMBL" id="FRBH01000009">
    <property type="protein sequence ID" value="SHL42542.1"/>
    <property type="molecule type" value="Genomic_DNA"/>
</dbReference>
<dbReference type="Proteomes" id="UP000650994">
    <property type="component" value="Unassembled WGS sequence"/>
</dbReference>
<feature type="domain" description="C4-type zinc ribbon" evidence="2">
    <location>
        <begin position="212"/>
        <end position="242"/>
    </location>
</feature>
<reference evidence="4" key="3">
    <citation type="submission" date="2016-11" db="EMBL/GenBank/DDBJ databases">
        <authorList>
            <person name="Jaros S."/>
            <person name="Januszkiewicz K."/>
            <person name="Wedrychowicz H."/>
        </authorList>
    </citation>
    <scope>NUCLEOTIDE SEQUENCE [LARGE SCALE GENOMIC DNA]</scope>
    <source>
        <strain evidence="4">DSM 27989</strain>
    </source>
</reference>
<reference evidence="3" key="1">
    <citation type="journal article" date="2014" name="Int. J. Syst. Evol. Microbiol.">
        <title>Complete genome of a new Firmicutes species belonging to the dominant human colonic microbiota ('Ruminococcus bicirculans') reveals two chromosomes and a selective capacity to utilize plant glucans.</title>
        <authorList>
            <consortium name="NISC Comparative Sequencing Program"/>
            <person name="Wegmann U."/>
            <person name="Louis P."/>
            <person name="Goesmann A."/>
            <person name="Henrissat B."/>
            <person name="Duncan S.H."/>
            <person name="Flint H.J."/>
        </authorList>
    </citation>
    <scope>NUCLEOTIDE SEQUENCE</scope>
    <source>
        <strain evidence="3">CGMCC 1.12707</strain>
    </source>
</reference>
<reference evidence="6" key="4">
    <citation type="journal article" date="2019" name="Int. J. Syst. Evol. Microbiol.">
        <title>The Global Catalogue of Microorganisms (GCM) 10K type strain sequencing project: providing services to taxonomists for standard genome sequencing and annotation.</title>
        <authorList>
            <consortium name="The Broad Institute Genomics Platform"/>
            <consortium name="The Broad Institute Genome Sequencing Center for Infectious Disease"/>
            <person name="Wu L."/>
            <person name="Ma J."/>
        </authorList>
    </citation>
    <scope>NUCLEOTIDE SEQUENCE [LARGE SCALE GENOMIC DNA]</scope>
    <source>
        <strain evidence="6">CGMCC 1.12707</strain>
    </source>
</reference>
<keyword evidence="6" id="KW-1185">Reference proteome</keyword>
<dbReference type="RefSeq" id="WP_072932952.1">
    <property type="nucleotide sequence ID" value="NZ_BMFL01000003.1"/>
</dbReference>
<gene>
    <name evidence="3" type="ORF">GCM10010984_05160</name>
    <name evidence="4" type="ORF">SAMN05443634_10947</name>
</gene>
<reference evidence="5" key="2">
    <citation type="submission" date="2016-11" db="EMBL/GenBank/DDBJ databases">
        <authorList>
            <person name="Varghese N."/>
            <person name="Submissions S."/>
        </authorList>
    </citation>
    <scope>NUCLEOTIDE SEQUENCE [LARGE SCALE GENOMIC DNA]</scope>
    <source>
        <strain evidence="5">DSM 27989</strain>
    </source>
</reference>
<dbReference type="Proteomes" id="UP000184120">
    <property type="component" value="Unassembled WGS sequence"/>
</dbReference>
<evidence type="ECO:0000256" key="1">
    <source>
        <dbReference type="SAM" id="Coils"/>
    </source>
</evidence>
<name>A0A1M7AIH1_9FLAO</name>
<evidence type="ECO:0000313" key="4">
    <source>
        <dbReference type="EMBL" id="SHL42542.1"/>
    </source>
</evidence>
<dbReference type="AlphaFoldDB" id="A0A1M7AIH1"/>
<feature type="coiled-coil region" evidence="1">
    <location>
        <begin position="43"/>
        <end position="149"/>
    </location>
</feature>
<dbReference type="EMBL" id="BMFL01000003">
    <property type="protein sequence ID" value="GGE90398.1"/>
    <property type="molecule type" value="Genomic_DNA"/>
</dbReference>
<sequence length="261" mass="30131">MSETKNIKELSVEEKLRALYDLQLIDSRLDEIRNTRGELPLEVDDLNDDVAQLETRIQKVVDETKGLDEDIKLKKEAIKNAETLIKKYTKQQDNVRNNREFDALAKEVEYQGLEIELSEKRIREFTIKIQQKNAQIEDFKTKLASMKEHLGHKKAELDTIVKDTEKEEATLLRLSGEYSDKIENRLLDAYNRIRNSVKNGLAVVPVQRGASAGSFFTIPPQRQMDIAQRKKIITDEHSGRILVDLELALEEQEKMEIVIKG</sequence>
<dbReference type="PANTHER" id="PTHR39082">
    <property type="entry name" value="PHOSPHOLIPASE C-BETA-2-RELATED"/>
    <property type="match status" value="1"/>
</dbReference>
<dbReference type="Pfam" id="PF02591">
    <property type="entry name" value="Zn_ribbon_9"/>
    <property type="match status" value="1"/>
</dbReference>
<protein>
    <recommendedName>
        <fullName evidence="2">C4-type zinc ribbon domain-containing protein</fullName>
    </recommendedName>
</protein>
<evidence type="ECO:0000313" key="6">
    <source>
        <dbReference type="Proteomes" id="UP000650994"/>
    </source>
</evidence>
<dbReference type="Gene3D" id="1.10.287.1490">
    <property type="match status" value="1"/>
</dbReference>
<accession>A0A1M7AIH1</accession>
<dbReference type="PANTHER" id="PTHR39082:SF1">
    <property type="entry name" value="SCAVENGER RECEPTOR CLASS A MEMBER 3"/>
    <property type="match status" value="1"/>
</dbReference>
<reference evidence="3" key="5">
    <citation type="submission" date="2024-05" db="EMBL/GenBank/DDBJ databases">
        <authorList>
            <person name="Sun Q."/>
            <person name="Zhou Y."/>
        </authorList>
    </citation>
    <scope>NUCLEOTIDE SEQUENCE</scope>
    <source>
        <strain evidence="3">CGMCC 1.12707</strain>
    </source>
</reference>
<dbReference type="STRING" id="1434701.SAMN05443634_10947"/>
<proteinExistence type="predicted"/>
<dbReference type="InterPro" id="IPR003743">
    <property type="entry name" value="Zf-RING_7"/>
</dbReference>
<organism evidence="4 5">
    <name type="scientific">Chishuiella changwenlii</name>
    <dbReference type="NCBI Taxonomy" id="1434701"/>
    <lineage>
        <taxon>Bacteria</taxon>
        <taxon>Pseudomonadati</taxon>
        <taxon>Bacteroidota</taxon>
        <taxon>Flavobacteriia</taxon>
        <taxon>Flavobacteriales</taxon>
        <taxon>Weeksellaceae</taxon>
        <taxon>Chishuiella</taxon>
    </lineage>
</organism>
<dbReference type="OrthoDB" id="9795058at2"/>
<evidence type="ECO:0000313" key="3">
    <source>
        <dbReference type="EMBL" id="GGE90398.1"/>
    </source>
</evidence>
<dbReference type="InterPro" id="IPR052376">
    <property type="entry name" value="Oxidative_Scav/Glycosyltrans"/>
</dbReference>
<keyword evidence="1" id="KW-0175">Coiled coil</keyword>